<name>C7DHQ9_MICA2</name>
<dbReference type="GO" id="GO:0008761">
    <property type="term" value="F:UDP-N-acetylglucosamine 2-epimerase activity"/>
    <property type="evidence" value="ECO:0007669"/>
    <property type="project" value="TreeGrafter"/>
</dbReference>
<dbReference type="AlphaFoldDB" id="C7DHQ9"/>
<evidence type="ECO:0000313" key="2">
    <source>
        <dbReference type="Proteomes" id="UP000332487"/>
    </source>
</evidence>
<dbReference type="EMBL" id="GG697240">
    <property type="protein sequence ID" value="EET90161.1"/>
    <property type="molecule type" value="Genomic_DNA"/>
</dbReference>
<dbReference type="InterPro" id="IPR043129">
    <property type="entry name" value="ATPase_NBD"/>
</dbReference>
<reference evidence="1 2" key="2">
    <citation type="journal article" date="2010" name="Proc. Natl. Acad. Sci. U.S.A.">
        <title>Enigmatic, ultrasmall, uncultivated Archaea.</title>
        <authorList>
            <person name="Baker B.J."/>
            <person name="Comolli L.R."/>
            <person name="Dick G.J."/>
            <person name="Hauser L.J."/>
            <person name="Hyatt D."/>
            <person name="Dill B.D."/>
            <person name="Land M.L."/>
            <person name="Verberkmoes N.C."/>
            <person name="Hettich R.L."/>
            <person name="Banfield J.F."/>
        </authorList>
    </citation>
    <scope>NUCLEOTIDE SEQUENCE [LARGE SCALE GENOMIC DNA]</scope>
    <source>
        <strain evidence="1">ARMAN-2</strain>
    </source>
</reference>
<sequence>MRHQKRLIREILLELRSKTIVVAMSDLVSIVIGAKRLMIAMVDSDKKSARIIFNKGVEISNETIKSSIFGVLDKMRNFEGIGVAAGGVMNQNVGVIEYSTANKIRNLNIAEILEKRYKVPVSLYNLSVASAIGEKLFGTGMHYRNLVYVTFGTIIRGGIIANDHVLFGKDGNAHEVGHINVSSEGGLKCTCGCTGHWIAYCSEFGIPQYIRLLLKTKYLERDSRLKNSKSITAAKLYSMSRSDSVAKDIVNEDIGRLNAIGIANVINAYDPEIVILGGQATHKYPKEVLTPILKHVDKYVVNRKPEIVISKLKDTGKYLGAVSDFMDSESTIMT</sequence>
<accession>C7DHQ9</accession>
<gene>
    <name evidence="1" type="ORF">UNLARM2_0601</name>
</gene>
<dbReference type="Proteomes" id="UP000332487">
    <property type="component" value="Unassembled WGS sequence"/>
</dbReference>
<reference evidence="1 2" key="1">
    <citation type="journal article" date="2009" name="Genome Biol.">
        <title>Community-wide analysis of microbial genome sequence signatures.</title>
        <authorList>
            <person name="Dick G.J."/>
            <person name="Andersson A.F."/>
            <person name="Baker B.J."/>
            <person name="Simmons S.L."/>
            <person name="Thomas B.C."/>
            <person name="Yelton A.P."/>
            <person name="Banfield J.F."/>
        </authorList>
    </citation>
    <scope>NUCLEOTIDE SEQUENCE [LARGE SCALE GENOMIC DNA]</scope>
    <source>
        <strain evidence="1">ARMAN-2</strain>
    </source>
</reference>
<organism evidence="1 2">
    <name type="scientific">Candidatus Micrarchaeum acidiphilum ARMAN-2</name>
    <dbReference type="NCBI Taxonomy" id="425595"/>
    <lineage>
        <taxon>Archaea</taxon>
        <taxon>Candidatus Micrarchaeota</taxon>
        <taxon>Candidatus Micrarchaeia</taxon>
        <taxon>Candidatus Micrarchaeales</taxon>
        <taxon>Candidatus Micrarchaeaceae</taxon>
        <taxon>Candidatus Micrarchaeum</taxon>
    </lineage>
</organism>
<evidence type="ECO:0000313" key="1">
    <source>
        <dbReference type="EMBL" id="EET90161.1"/>
    </source>
</evidence>
<dbReference type="InterPro" id="IPR000600">
    <property type="entry name" value="ROK"/>
</dbReference>
<protein>
    <submittedName>
        <fullName evidence="1">ROK family protein</fullName>
    </submittedName>
</protein>
<dbReference type="GO" id="GO:0009384">
    <property type="term" value="F:N-acylmannosamine kinase activity"/>
    <property type="evidence" value="ECO:0007669"/>
    <property type="project" value="TreeGrafter"/>
</dbReference>
<dbReference type="PANTHER" id="PTHR18964">
    <property type="entry name" value="ROK (REPRESSOR, ORF, KINASE) FAMILY"/>
    <property type="match status" value="1"/>
</dbReference>
<dbReference type="SUPFAM" id="SSF53067">
    <property type="entry name" value="Actin-like ATPase domain"/>
    <property type="match status" value="1"/>
</dbReference>
<dbReference type="PANTHER" id="PTHR18964:SF149">
    <property type="entry name" value="BIFUNCTIONAL UDP-N-ACETYLGLUCOSAMINE 2-EPIMERASE_N-ACETYLMANNOSAMINE KINASE"/>
    <property type="match status" value="1"/>
</dbReference>
<dbReference type="Pfam" id="PF00480">
    <property type="entry name" value="ROK"/>
    <property type="match status" value="1"/>
</dbReference>
<proteinExistence type="predicted"/>
<keyword evidence="2" id="KW-1185">Reference proteome</keyword>
<dbReference type="Gene3D" id="3.30.420.40">
    <property type="match status" value="2"/>
</dbReference>